<organism evidence="1">
    <name type="scientific">marine sediment metagenome</name>
    <dbReference type="NCBI Taxonomy" id="412755"/>
    <lineage>
        <taxon>unclassified sequences</taxon>
        <taxon>metagenomes</taxon>
        <taxon>ecological metagenomes</taxon>
    </lineage>
</organism>
<evidence type="ECO:0000313" key="1">
    <source>
        <dbReference type="EMBL" id="KKM24033.1"/>
    </source>
</evidence>
<dbReference type="EMBL" id="LAZR01013004">
    <property type="protein sequence ID" value="KKM24033.1"/>
    <property type="molecule type" value="Genomic_DNA"/>
</dbReference>
<accession>A0A0F9KPS2</accession>
<protein>
    <submittedName>
        <fullName evidence="1">Uncharacterized protein</fullName>
    </submittedName>
</protein>
<gene>
    <name evidence="1" type="ORF">LCGC14_1609080</name>
</gene>
<proteinExistence type="predicted"/>
<dbReference type="AlphaFoldDB" id="A0A0F9KPS2"/>
<sequence>MTKEFEWVEKVKKGSEDFDKEVKENAEKYDRKVTGKDKKD</sequence>
<name>A0A0F9KPS2_9ZZZZ</name>
<comment type="caution">
    <text evidence="1">The sequence shown here is derived from an EMBL/GenBank/DDBJ whole genome shotgun (WGS) entry which is preliminary data.</text>
</comment>
<reference evidence="1" key="1">
    <citation type="journal article" date="2015" name="Nature">
        <title>Complex archaea that bridge the gap between prokaryotes and eukaryotes.</title>
        <authorList>
            <person name="Spang A."/>
            <person name="Saw J.H."/>
            <person name="Jorgensen S.L."/>
            <person name="Zaremba-Niedzwiedzka K."/>
            <person name="Martijn J."/>
            <person name="Lind A.E."/>
            <person name="van Eijk R."/>
            <person name="Schleper C."/>
            <person name="Guy L."/>
            <person name="Ettema T.J."/>
        </authorList>
    </citation>
    <scope>NUCLEOTIDE SEQUENCE</scope>
</reference>